<dbReference type="PRINTS" id="PR00506">
    <property type="entry name" value="D21N6MTFRASE"/>
</dbReference>
<dbReference type="OrthoDB" id="9816043at2"/>
<dbReference type="AlphaFoldDB" id="A0A3M9XLD2"/>
<evidence type="ECO:0000256" key="4">
    <source>
        <dbReference type="ARBA" id="ARBA00022679"/>
    </source>
</evidence>
<dbReference type="RefSeq" id="WP_123174767.1">
    <property type="nucleotide sequence ID" value="NZ_QWDD01000001.1"/>
</dbReference>
<comment type="catalytic activity">
    <reaction evidence="6">
        <text>a 2'-deoxyadenosine in DNA + S-adenosyl-L-methionine = an N(6)-methyl-2'-deoxyadenosine in DNA + S-adenosyl-L-homocysteine + H(+)</text>
        <dbReference type="Rhea" id="RHEA:15197"/>
        <dbReference type="Rhea" id="RHEA-COMP:12418"/>
        <dbReference type="Rhea" id="RHEA-COMP:12419"/>
        <dbReference type="ChEBI" id="CHEBI:15378"/>
        <dbReference type="ChEBI" id="CHEBI:57856"/>
        <dbReference type="ChEBI" id="CHEBI:59789"/>
        <dbReference type="ChEBI" id="CHEBI:90615"/>
        <dbReference type="ChEBI" id="CHEBI:90616"/>
        <dbReference type="EC" id="2.1.1.72"/>
    </reaction>
</comment>
<keyword evidence="4 8" id="KW-0808">Transferase</keyword>
<reference evidence="8 9" key="1">
    <citation type="submission" date="2018-08" db="EMBL/GenBank/DDBJ databases">
        <title>Genome sequence of Methylocystis hirsuta CSC1, a methanotroph able to accumulate PHAs.</title>
        <authorList>
            <person name="Bordel S."/>
            <person name="Rodriguez E."/>
            <person name="Gancedo J."/>
            <person name="Munoz R."/>
        </authorList>
    </citation>
    <scope>NUCLEOTIDE SEQUENCE [LARGE SCALE GENOMIC DNA]</scope>
    <source>
        <strain evidence="8 9">CSC1</strain>
    </source>
</reference>
<comment type="caution">
    <text evidence="8">The sequence shown here is derived from an EMBL/GenBank/DDBJ whole genome shotgun (WGS) entry which is preliminary data.</text>
</comment>
<organism evidence="8 9">
    <name type="scientific">Methylocystis hirsuta</name>
    <dbReference type="NCBI Taxonomy" id="369798"/>
    <lineage>
        <taxon>Bacteria</taxon>
        <taxon>Pseudomonadati</taxon>
        <taxon>Pseudomonadota</taxon>
        <taxon>Alphaproteobacteria</taxon>
        <taxon>Hyphomicrobiales</taxon>
        <taxon>Methylocystaceae</taxon>
        <taxon>Methylocystis</taxon>
    </lineage>
</organism>
<name>A0A3M9XLD2_9HYPH</name>
<evidence type="ECO:0000256" key="1">
    <source>
        <dbReference type="ARBA" id="ARBA00006594"/>
    </source>
</evidence>
<evidence type="ECO:0000259" key="7">
    <source>
        <dbReference type="Pfam" id="PF01555"/>
    </source>
</evidence>
<dbReference type="Pfam" id="PF01555">
    <property type="entry name" value="N6_N4_Mtase"/>
    <property type="match status" value="1"/>
</dbReference>
<evidence type="ECO:0000256" key="2">
    <source>
        <dbReference type="ARBA" id="ARBA00011900"/>
    </source>
</evidence>
<dbReference type="PANTHER" id="PTHR13370:SF16">
    <property type="entry name" value="SITE-SPECIFIC DNA-METHYLTRANSFERASE (ADENINE-SPECIFIC)"/>
    <property type="match status" value="1"/>
</dbReference>
<dbReference type="Gene3D" id="3.40.50.150">
    <property type="entry name" value="Vaccinia Virus protein VP39"/>
    <property type="match status" value="1"/>
</dbReference>
<evidence type="ECO:0000256" key="3">
    <source>
        <dbReference type="ARBA" id="ARBA00022603"/>
    </source>
</evidence>
<dbReference type="InterPro" id="IPR002941">
    <property type="entry name" value="DNA_methylase_N4/N6"/>
</dbReference>
<dbReference type="GO" id="GO:0003677">
    <property type="term" value="F:DNA binding"/>
    <property type="evidence" value="ECO:0007669"/>
    <property type="project" value="InterPro"/>
</dbReference>
<sequence>MLLDFYRSRKSVDDIRNGARARLARAGGEGRPNKLIAGDNLDVLRALRDDPSIAGKIKLVYIDPPFATKTHFRIGVDRVSTISSSKSDAVAYSDTLIDADFLNFLYERLVLLRDLMADDASIYLHIDGKIGHYVKVVMDDVFGRENFRNDIARIKCNPKNFDRKAFGNVKDVIYFYSKTDRPIWNDPRAPLEAADIETRFNKVDAQGRRYTTIPLHAPGETKGKTGEPWRGILPPAGRHWRSAPEVLEELDRQGLVEWSKNGVPRKRLYADGGRGRKVQDVWEFKDPQYPSYPTEKNLDMLKMIVEASSNEGDLVLDCFAGSGTTLVAAQALKRNWVGIDQSEHAIAAAKMRLASSDDLRPTSFEIATQTGITDPAAKVGWLPEAWEQFKEAA</sequence>
<dbReference type="PANTHER" id="PTHR13370">
    <property type="entry name" value="RNA METHYLASE-RELATED"/>
    <property type="match status" value="1"/>
</dbReference>
<dbReference type="SUPFAM" id="SSF53335">
    <property type="entry name" value="S-adenosyl-L-methionine-dependent methyltransferases"/>
    <property type="match status" value="1"/>
</dbReference>
<comment type="similarity">
    <text evidence="1">Belongs to the N(4)/N(6)-methyltransferase family.</text>
</comment>
<dbReference type="GO" id="GO:0008170">
    <property type="term" value="F:N-methyltransferase activity"/>
    <property type="evidence" value="ECO:0007669"/>
    <property type="project" value="InterPro"/>
</dbReference>
<dbReference type="GO" id="GO:0005737">
    <property type="term" value="C:cytoplasm"/>
    <property type="evidence" value="ECO:0007669"/>
    <property type="project" value="TreeGrafter"/>
</dbReference>
<dbReference type="InterPro" id="IPR029063">
    <property type="entry name" value="SAM-dependent_MTases_sf"/>
</dbReference>
<evidence type="ECO:0000256" key="5">
    <source>
        <dbReference type="ARBA" id="ARBA00022691"/>
    </source>
</evidence>
<protein>
    <recommendedName>
        <fullName evidence="2">site-specific DNA-methyltransferase (adenine-specific)</fullName>
        <ecNumber evidence="2">2.1.1.72</ecNumber>
    </recommendedName>
</protein>
<proteinExistence type="inferred from homology"/>
<keyword evidence="3 8" id="KW-0489">Methyltransferase</keyword>
<keyword evidence="5" id="KW-0949">S-adenosyl-L-methionine</keyword>
<evidence type="ECO:0000313" key="9">
    <source>
        <dbReference type="Proteomes" id="UP000268623"/>
    </source>
</evidence>
<dbReference type="Proteomes" id="UP000268623">
    <property type="component" value="Unassembled WGS sequence"/>
</dbReference>
<evidence type="ECO:0000256" key="6">
    <source>
        <dbReference type="ARBA" id="ARBA00047942"/>
    </source>
</evidence>
<accession>A0A3M9XLD2</accession>
<gene>
    <name evidence="8" type="ORF">D1O30_03170</name>
</gene>
<dbReference type="GO" id="GO:0009007">
    <property type="term" value="F:site-specific DNA-methyltransferase (adenine-specific) activity"/>
    <property type="evidence" value="ECO:0007669"/>
    <property type="project" value="UniProtKB-EC"/>
</dbReference>
<evidence type="ECO:0000313" key="8">
    <source>
        <dbReference type="EMBL" id="RNJ48771.1"/>
    </source>
</evidence>
<dbReference type="EMBL" id="QWDD01000001">
    <property type="protein sequence ID" value="RNJ48771.1"/>
    <property type="molecule type" value="Genomic_DNA"/>
</dbReference>
<dbReference type="InterPro" id="IPR002295">
    <property type="entry name" value="N4/N6-MTase_EcoPI_Mod-like"/>
</dbReference>
<keyword evidence="9" id="KW-1185">Reference proteome</keyword>
<dbReference type="GO" id="GO:0032259">
    <property type="term" value="P:methylation"/>
    <property type="evidence" value="ECO:0007669"/>
    <property type="project" value="UniProtKB-KW"/>
</dbReference>
<dbReference type="EC" id="2.1.1.72" evidence="2"/>
<feature type="domain" description="DNA methylase N-4/N-6" evidence="7">
    <location>
        <begin position="57"/>
        <end position="350"/>
    </location>
</feature>